<sequence>MTEEVMASSHADAELAVDDEEEAIRKSNAIDWNSLFATVEDPELAEIMRSAIDSAVSILTTGKEVQKLSVIRTLTELLDTDGEDCIEKVIPLIQNVLKEEATNLDLHCEAAVVFKSIITDKRYDEKFPGLNEKLLNYILLNLENQKEYISAAAWLETLVEIADHIPLQAVTDLIVPLAVNQADPGKRVQRRVIATKLVEKLCTIISPQDVRKELAPCAQMLCQDPNPTVRTSIAQRLSVIAQSLNSSTDCVSLLLPCLIELCKDDDAGVREAILNTIAICLPYFTKESRRTVVVPLLRKCTEQAIFLKDESLGVVSRQLGPWLDSLQDVLSDQERKWFLDTYCRIIGLTMNQSITESLTESRNSSVLISRRMCAYNFPCFVKMYGDVHFTERLLPLLEKLASDSDDEVRSAIAAGFHEIVALRPDEPTLIPPFIELIRGGASEVVDRITGSLHKILPTLYKCANSQTSAPKINRSQLDRIVIGCNRLIRGTGSWRSHESYLNNISCIRHLVPPCDLYISFLPMLKQEVLTARALPCRIAAANTLFLMMREHPMKKSRQTVIDFFCHTIAKHESCQRRRLLLDVVPKILEIFSLEFFKTHILEHVLRLANDKISNIRLQLCRTLPKIKGYLVLPDDENTLLEMEKLVRQLLAAEENPNSRQLIQIYACELSRTETIHRASPANKAKLEEEKRLWTELEPVMIEPPKKEEMSKKEHTTVPSKPPTGSRIPESTGNKPPSMWRTSRTQKPKTAVVRPQPQIVVTQRAPSPMPKTNNSIDDRKSRLPLATNSPLSARYKPQNSATTTMSCIASKGSSSIDPSLSKYRPQNNGINGTSTQRSSIPASTGLRRSATTTTGFERSNGSYSSASKPSPLSMSRSSSSIRRPYSLMKVQSSSAIERKPPQMSIRITSMT</sequence>
<evidence type="ECO:0000313" key="3">
    <source>
        <dbReference type="EMBL" id="KAK0396167.1"/>
    </source>
</evidence>
<dbReference type="PANTHER" id="PTHR21467:SF0">
    <property type="entry name" value="SERINE_THREONINE-PROTEIN PHOSPHATASE 4 REGULATORY SUBUNIT 4"/>
    <property type="match status" value="1"/>
</dbReference>
<feature type="repeat" description="HEAT" evidence="1">
    <location>
        <begin position="214"/>
        <end position="248"/>
    </location>
</feature>
<dbReference type="Gene3D" id="1.25.10.10">
    <property type="entry name" value="Leucine-rich Repeat Variant"/>
    <property type="match status" value="1"/>
</dbReference>
<feature type="region of interest" description="Disordered" evidence="2">
    <location>
        <begin position="704"/>
        <end position="910"/>
    </location>
</feature>
<dbReference type="SUPFAM" id="SSF48371">
    <property type="entry name" value="ARM repeat"/>
    <property type="match status" value="1"/>
</dbReference>
<feature type="repeat" description="HEAT" evidence="1">
    <location>
        <begin position="254"/>
        <end position="291"/>
    </location>
</feature>
<evidence type="ECO:0008006" key="5">
    <source>
        <dbReference type="Google" id="ProtNLM"/>
    </source>
</evidence>
<evidence type="ECO:0000256" key="2">
    <source>
        <dbReference type="SAM" id="MobiDB-lite"/>
    </source>
</evidence>
<organism evidence="3 4">
    <name type="scientific">Steinernema hermaphroditum</name>
    <dbReference type="NCBI Taxonomy" id="289476"/>
    <lineage>
        <taxon>Eukaryota</taxon>
        <taxon>Metazoa</taxon>
        <taxon>Ecdysozoa</taxon>
        <taxon>Nematoda</taxon>
        <taxon>Chromadorea</taxon>
        <taxon>Rhabditida</taxon>
        <taxon>Tylenchina</taxon>
        <taxon>Panagrolaimomorpha</taxon>
        <taxon>Strongyloidoidea</taxon>
        <taxon>Steinernematidae</taxon>
        <taxon>Steinernema</taxon>
    </lineage>
</organism>
<feature type="compositionally biased region" description="Polar residues" evidence="2">
    <location>
        <begin position="758"/>
        <end position="774"/>
    </location>
</feature>
<dbReference type="Proteomes" id="UP001175271">
    <property type="component" value="Unassembled WGS sequence"/>
</dbReference>
<comment type="caution">
    <text evidence="3">The sequence shown here is derived from an EMBL/GenBank/DDBJ whole genome shotgun (WGS) entry which is preliminary data.</text>
</comment>
<dbReference type="AlphaFoldDB" id="A0AA39LG97"/>
<feature type="compositionally biased region" description="Polar residues" evidence="2">
    <location>
        <begin position="728"/>
        <end position="744"/>
    </location>
</feature>
<dbReference type="InterPro" id="IPR021133">
    <property type="entry name" value="HEAT_type_2"/>
</dbReference>
<evidence type="ECO:0000313" key="4">
    <source>
        <dbReference type="Proteomes" id="UP001175271"/>
    </source>
</evidence>
<feature type="compositionally biased region" description="Low complexity" evidence="2">
    <location>
        <begin position="858"/>
        <end position="885"/>
    </location>
</feature>
<dbReference type="GO" id="GO:0019888">
    <property type="term" value="F:protein phosphatase regulator activity"/>
    <property type="evidence" value="ECO:0007669"/>
    <property type="project" value="TreeGrafter"/>
</dbReference>
<dbReference type="PANTHER" id="PTHR21467">
    <property type="entry name" value="PROTEIN PHOSPHATASE 4 REGULATORY SUBUNIT 4 PPP4R4"/>
    <property type="match status" value="1"/>
</dbReference>
<protein>
    <recommendedName>
        <fullName evidence="5">Serine/threonine-protein phosphatase 4 regulatory subunit 4</fullName>
    </recommendedName>
</protein>
<dbReference type="PROSITE" id="PS50077">
    <property type="entry name" value="HEAT_REPEAT"/>
    <property type="match status" value="3"/>
</dbReference>
<name>A0AA39LG97_9BILA</name>
<reference evidence="3" key="1">
    <citation type="submission" date="2023-06" db="EMBL/GenBank/DDBJ databases">
        <title>Genomic analysis of the entomopathogenic nematode Steinernema hermaphroditum.</title>
        <authorList>
            <person name="Schwarz E.M."/>
            <person name="Heppert J.K."/>
            <person name="Baniya A."/>
            <person name="Schwartz H.T."/>
            <person name="Tan C.-H."/>
            <person name="Antoshechkin I."/>
            <person name="Sternberg P.W."/>
            <person name="Goodrich-Blair H."/>
            <person name="Dillman A.R."/>
        </authorList>
    </citation>
    <scope>NUCLEOTIDE SEQUENCE</scope>
    <source>
        <strain evidence="3">PS9179</strain>
        <tissue evidence="3">Whole animal</tissue>
    </source>
</reference>
<accession>A0AA39LG97</accession>
<keyword evidence="4" id="KW-1185">Reference proteome</keyword>
<feature type="compositionally biased region" description="Basic and acidic residues" evidence="2">
    <location>
        <begin position="704"/>
        <end position="715"/>
    </location>
</feature>
<proteinExistence type="predicted"/>
<gene>
    <name evidence="3" type="ORF">QR680_001602</name>
</gene>
<evidence type="ECO:0000256" key="1">
    <source>
        <dbReference type="PROSITE-ProRule" id="PRU00103"/>
    </source>
</evidence>
<dbReference type="InterPro" id="IPR039918">
    <property type="entry name" value="PPP4R4"/>
</dbReference>
<dbReference type="InterPro" id="IPR011989">
    <property type="entry name" value="ARM-like"/>
</dbReference>
<feature type="compositionally biased region" description="Polar residues" evidence="2">
    <location>
        <begin position="785"/>
        <end position="841"/>
    </location>
</feature>
<dbReference type="GO" id="GO:0008287">
    <property type="term" value="C:protein serine/threonine phosphatase complex"/>
    <property type="evidence" value="ECO:0007669"/>
    <property type="project" value="TreeGrafter"/>
</dbReference>
<dbReference type="InterPro" id="IPR016024">
    <property type="entry name" value="ARM-type_fold"/>
</dbReference>
<feature type="repeat" description="HEAT" evidence="1">
    <location>
        <begin position="393"/>
        <end position="428"/>
    </location>
</feature>
<dbReference type="GO" id="GO:0005829">
    <property type="term" value="C:cytosol"/>
    <property type="evidence" value="ECO:0007669"/>
    <property type="project" value="TreeGrafter"/>
</dbReference>
<dbReference type="EMBL" id="JAUCMV010000005">
    <property type="protein sequence ID" value="KAK0396167.1"/>
    <property type="molecule type" value="Genomic_DNA"/>
</dbReference>